<protein>
    <submittedName>
        <fullName evidence="1">DUF2922 domain-containing protein</fullName>
    </submittedName>
</protein>
<proteinExistence type="predicted"/>
<evidence type="ECO:0000313" key="2">
    <source>
        <dbReference type="Proteomes" id="UP000757900"/>
    </source>
</evidence>
<name>A0A929MQC0_ABIDE</name>
<accession>A0A929MQC0</accession>
<dbReference type="EMBL" id="JABZFV010000298">
    <property type="protein sequence ID" value="MBF0935593.1"/>
    <property type="molecule type" value="Genomic_DNA"/>
</dbReference>
<dbReference type="RefSeq" id="WP_023391805.1">
    <property type="nucleotide sequence ID" value="NZ_CAMIKC010000080.1"/>
</dbReference>
<comment type="caution">
    <text evidence="1">The sequence shown here is derived from an EMBL/GenBank/DDBJ whole genome shotgun (WGS) entry which is preliminary data.</text>
</comment>
<dbReference type="Pfam" id="PF11148">
    <property type="entry name" value="DUF2922"/>
    <property type="match status" value="1"/>
</dbReference>
<dbReference type="InterPro" id="IPR021321">
    <property type="entry name" value="DUF2922"/>
</dbReference>
<organism evidence="1 2">
    <name type="scientific">Abiotrophia defectiva</name>
    <name type="common">Streptococcus defectivus</name>
    <dbReference type="NCBI Taxonomy" id="46125"/>
    <lineage>
        <taxon>Bacteria</taxon>
        <taxon>Bacillati</taxon>
        <taxon>Bacillota</taxon>
        <taxon>Bacilli</taxon>
        <taxon>Lactobacillales</taxon>
        <taxon>Aerococcaceae</taxon>
        <taxon>Abiotrophia</taxon>
    </lineage>
</organism>
<dbReference type="Proteomes" id="UP000757900">
    <property type="component" value="Unassembled WGS sequence"/>
</dbReference>
<evidence type="ECO:0000313" key="1">
    <source>
        <dbReference type="EMBL" id="MBF0935593.1"/>
    </source>
</evidence>
<reference evidence="1" key="1">
    <citation type="submission" date="2020-04" db="EMBL/GenBank/DDBJ databases">
        <title>Deep metagenomics examines the oral microbiome during advanced dental caries in children, revealing novel taxa and co-occurrences with host molecules.</title>
        <authorList>
            <person name="Baker J.L."/>
            <person name="Morton J.T."/>
            <person name="Dinis M."/>
            <person name="Alvarez R."/>
            <person name="Tran N.C."/>
            <person name="Knight R."/>
            <person name="Edlund A."/>
        </authorList>
    </citation>
    <scope>NUCLEOTIDE SEQUENCE</scope>
    <source>
        <strain evidence="1">JCVI_23_bin.16</strain>
    </source>
</reference>
<gene>
    <name evidence="1" type="ORF">HXK00_08165</name>
</gene>
<dbReference type="GeneID" id="84817677"/>
<sequence>MAEVKTTKKLDLNFKAADGKSKKISLAHAKDNLDANTVKSAMDTIVAKNIFEKDSVDQYASAKNANMVTRSVEEIYKAEN</sequence>
<dbReference type="AlphaFoldDB" id="A0A929MQC0"/>